<proteinExistence type="predicted"/>
<dbReference type="Proteomes" id="UP000075357">
    <property type="component" value="Unassembled WGS sequence"/>
</dbReference>
<comment type="caution">
    <text evidence="2">The sequence shown here is derived from an EMBL/GenBank/DDBJ whole genome shotgun (WGS) entry which is preliminary data.</text>
</comment>
<keyword evidence="3" id="KW-1185">Reference proteome</keyword>
<evidence type="ECO:0000313" key="2">
    <source>
        <dbReference type="EMBL" id="KXZ61136.1"/>
    </source>
</evidence>
<dbReference type="EMBL" id="LRAD01000022">
    <property type="protein sequence ID" value="KXZ61136.1"/>
    <property type="molecule type" value="Genomic_DNA"/>
</dbReference>
<name>A0A150HGA0_9MICO</name>
<sequence length="118" mass="12107">MVATVLRLRYRILGNTLARRPWQLVGFCFGILWAIGILTSVIAGLVAVVVFQGLEAARATVVIGGSALVLGRVLGPVSASSSACSRASSPPDSSRRCPAVSAATAEAASSWARSCSSC</sequence>
<reference evidence="2 3" key="1">
    <citation type="submission" date="2016-01" db="EMBL/GenBank/DDBJ databases">
        <title>Draft genome sequences of Microbacterium laevaniformans LCDC 91-0039 and the type strain of Microbacterium hominis LCDC 84-209.</title>
        <authorList>
            <person name="Bernier A.-M."/>
            <person name="Bernard K."/>
        </authorList>
    </citation>
    <scope>NUCLEOTIDE SEQUENCE [LARGE SCALE GENOMIC DNA]</scope>
    <source>
        <strain evidence="2 3">LCDC 91-0039</strain>
    </source>
</reference>
<accession>A0A150HGA0</accession>
<keyword evidence="1" id="KW-1133">Transmembrane helix</keyword>
<evidence type="ECO:0000313" key="3">
    <source>
        <dbReference type="Proteomes" id="UP000075357"/>
    </source>
</evidence>
<protein>
    <submittedName>
        <fullName evidence="2">Uncharacterized protein</fullName>
    </submittedName>
</protein>
<dbReference type="AlphaFoldDB" id="A0A150HGA0"/>
<evidence type="ECO:0000256" key="1">
    <source>
        <dbReference type="SAM" id="Phobius"/>
    </source>
</evidence>
<feature type="transmembrane region" description="Helical" evidence="1">
    <location>
        <begin position="21"/>
        <end position="50"/>
    </location>
</feature>
<keyword evidence="1" id="KW-0472">Membrane</keyword>
<keyword evidence="1" id="KW-0812">Transmembrane</keyword>
<organism evidence="2 3">
    <name type="scientific">Microbacterium laevaniformans</name>
    <dbReference type="NCBI Taxonomy" id="36807"/>
    <lineage>
        <taxon>Bacteria</taxon>
        <taxon>Bacillati</taxon>
        <taxon>Actinomycetota</taxon>
        <taxon>Actinomycetes</taxon>
        <taxon>Micrococcales</taxon>
        <taxon>Microbacteriaceae</taxon>
        <taxon>Microbacterium</taxon>
    </lineage>
</organism>
<dbReference type="RefSeq" id="WP_231860818.1">
    <property type="nucleotide sequence ID" value="NZ_LRAD01000022.1"/>
</dbReference>
<dbReference type="STRING" id="36807.Mlaev_00776"/>
<gene>
    <name evidence="2" type="ORF">Mlaev_00776</name>
</gene>